<proteinExistence type="predicted"/>
<name>A0AA37CN27_AQUAC</name>
<dbReference type="AlphaFoldDB" id="A0AA37CN27"/>
<sequence length="82" mass="9183">MDYEQLPRAALVRMLQEHDAALADAGKNGIVMSYTGRAAPWQIIRQVKPMSLSEGDSTKYQKSTARSFLTLESPQKTENKAR</sequence>
<feature type="region of interest" description="Disordered" evidence="1">
    <location>
        <begin position="52"/>
        <end position="82"/>
    </location>
</feature>
<dbReference type="EMBL" id="BPMT01000070">
    <property type="protein sequence ID" value="GIZ95386.1"/>
    <property type="molecule type" value="Genomic_DNA"/>
</dbReference>
<comment type="caution">
    <text evidence="2">The sequence shown here is derived from an EMBL/GenBank/DDBJ whole genome shotgun (WGS) entry which is preliminary data.</text>
</comment>
<organism evidence="2 4">
    <name type="scientific">Aquipseudomonas alcaligenes</name>
    <name type="common">Pseudomonas alcaligenes</name>
    <dbReference type="NCBI Taxonomy" id="43263"/>
    <lineage>
        <taxon>Bacteria</taxon>
        <taxon>Pseudomonadati</taxon>
        <taxon>Pseudomonadota</taxon>
        <taxon>Gammaproteobacteria</taxon>
        <taxon>Pseudomonadales</taxon>
        <taxon>Pseudomonadaceae</taxon>
        <taxon>Aquipseudomonas</taxon>
    </lineage>
</organism>
<evidence type="ECO:0000256" key="1">
    <source>
        <dbReference type="SAM" id="MobiDB-lite"/>
    </source>
</evidence>
<reference evidence="2 5" key="1">
    <citation type="submission" date="2021-07" db="EMBL/GenBank/DDBJ databases">
        <title>Whole genome sequencing of carbapenem-resistant Pseudomonas spp. isolated in Japan.</title>
        <authorList>
            <person name="Suzuki M."/>
            <person name="Maehana S."/>
            <person name="Kitasato H."/>
        </authorList>
    </citation>
    <scope>NUCLEOTIDE SEQUENCE</scope>
    <source>
        <strain evidence="2">KAM435</strain>
        <strain evidence="3 5">KAM436</strain>
    </source>
</reference>
<feature type="compositionally biased region" description="Polar residues" evidence="1">
    <location>
        <begin position="54"/>
        <end position="74"/>
    </location>
</feature>
<dbReference type="Proteomes" id="UP000887228">
    <property type="component" value="Unassembled WGS sequence"/>
</dbReference>
<dbReference type="Proteomes" id="UP000887212">
    <property type="component" value="Unassembled WGS sequence"/>
</dbReference>
<accession>A0AA37CN27</accession>
<gene>
    <name evidence="2" type="ORF">KAM435_43570</name>
    <name evidence="3" type="ORF">KAM436_43540</name>
</gene>
<evidence type="ECO:0000313" key="3">
    <source>
        <dbReference type="EMBL" id="GIZ95386.1"/>
    </source>
</evidence>
<dbReference type="EMBL" id="BPMS01000074">
    <property type="protein sequence ID" value="GIZ91030.1"/>
    <property type="molecule type" value="Genomic_DNA"/>
</dbReference>
<evidence type="ECO:0000313" key="2">
    <source>
        <dbReference type="EMBL" id="GIZ91030.1"/>
    </source>
</evidence>
<evidence type="ECO:0000313" key="5">
    <source>
        <dbReference type="Proteomes" id="UP000887228"/>
    </source>
</evidence>
<evidence type="ECO:0000313" key="4">
    <source>
        <dbReference type="Proteomes" id="UP000887212"/>
    </source>
</evidence>
<dbReference type="RefSeq" id="WP_239068322.1">
    <property type="nucleotide sequence ID" value="NZ_AP024354.1"/>
</dbReference>
<protein>
    <submittedName>
        <fullName evidence="2">Uncharacterized protein</fullName>
    </submittedName>
</protein>